<dbReference type="GO" id="GO:0020037">
    <property type="term" value="F:heme binding"/>
    <property type="evidence" value="ECO:0007669"/>
    <property type="project" value="InterPro"/>
</dbReference>
<evidence type="ECO:0000256" key="7">
    <source>
        <dbReference type="ARBA" id="ARBA00023004"/>
    </source>
</evidence>
<accession>A8PA60</accession>
<dbReference type="RefSeq" id="XP_001839910.2">
    <property type="nucleotide sequence ID" value="XM_001839858.2"/>
</dbReference>
<dbReference type="InterPro" id="IPR036396">
    <property type="entry name" value="Cyt_P450_sf"/>
</dbReference>
<keyword evidence="6 10" id="KW-0560">Oxidoreductase</keyword>
<evidence type="ECO:0000313" key="12">
    <source>
        <dbReference type="EMBL" id="EAU81889.2"/>
    </source>
</evidence>
<name>A8PA60_COPC7</name>
<dbReference type="InterPro" id="IPR050364">
    <property type="entry name" value="Cytochrome_P450_fung"/>
</dbReference>
<keyword evidence="7 9" id="KW-0408">Iron</keyword>
<comment type="pathway">
    <text evidence="2">Secondary metabolite biosynthesis.</text>
</comment>
<dbReference type="CDD" id="cd11065">
    <property type="entry name" value="CYP64-like"/>
    <property type="match status" value="1"/>
</dbReference>
<keyword evidence="8 10" id="KW-0503">Monooxygenase</keyword>
<dbReference type="InterPro" id="IPR002401">
    <property type="entry name" value="Cyt_P450_E_grp-I"/>
</dbReference>
<evidence type="ECO:0000256" key="2">
    <source>
        <dbReference type="ARBA" id="ARBA00005179"/>
    </source>
</evidence>
<dbReference type="EMBL" id="AACS02000002">
    <property type="protein sequence ID" value="EAU81889.2"/>
    <property type="molecule type" value="Genomic_DNA"/>
</dbReference>
<dbReference type="PANTHER" id="PTHR46300">
    <property type="entry name" value="P450, PUTATIVE (EUROFUNG)-RELATED-RELATED"/>
    <property type="match status" value="1"/>
</dbReference>
<dbReference type="HOGENOM" id="CLU_001570_2_3_1"/>
<evidence type="ECO:0000256" key="3">
    <source>
        <dbReference type="ARBA" id="ARBA00010617"/>
    </source>
</evidence>
<evidence type="ECO:0000256" key="4">
    <source>
        <dbReference type="ARBA" id="ARBA00022617"/>
    </source>
</evidence>
<comment type="similarity">
    <text evidence="3 10">Belongs to the cytochrome P450 family.</text>
</comment>
<reference evidence="12 13" key="1">
    <citation type="journal article" date="2010" name="Proc. Natl. Acad. Sci. U.S.A.">
        <title>Insights into evolution of multicellular fungi from the assembled chromosomes of the mushroom Coprinopsis cinerea (Coprinus cinereus).</title>
        <authorList>
            <person name="Stajich J.E."/>
            <person name="Wilke S.K."/>
            <person name="Ahren D."/>
            <person name="Au C.H."/>
            <person name="Birren B.W."/>
            <person name="Borodovsky M."/>
            <person name="Burns C."/>
            <person name="Canback B."/>
            <person name="Casselton L.A."/>
            <person name="Cheng C.K."/>
            <person name="Deng J."/>
            <person name="Dietrich F.S."/>
            <person name="Fargo D.C."/>
            <person name="Farman M.L."/>
            <person name="Gathman A.C."/>
            <person name="Goldberg J."/>
            <person name="Guigo R."/>
            <person name="Hoegger P.J."/>
            <person name="Hooker J.B."/>
            <person name="Huggins A."/>
            <person name="James T.Y."/>
            <person name="Kamada T."/>
            <person name="Kilaru S."/>
            <person name="Kodira C."/>
            <person name="Kues U."/>
            <person name="Kupfer D."/>
            <person name="Kwan H.S."/>
            <person name="Lomsadze A."/>
            <person name="Li W."/>
            <person name="Lilly W.W."/>
            <person name="Ma L.J."/>
            <person name="Mackey A.J."/>
            <person name="Manning G."/>
            <person name="Martin F."/>
            <person name="Muraguchi H."/>
            <person name="Natvig D.O."/>
            <person name="Palmerini H."/>
            <person name="Ramesh M.A."/>
            <person name="Rehmeyer C.J."/>
            <person name="Roe B.A."/>
            <person name="Shenoy N."/>
            <person name="Stanke M."/>
            <person name="Ter-Hovhannisyan V."/>
            <person name="Tunlid A."/>
            <person name="Velagapudi R."/>
            <person name="Vision T.J."/>
            <person name="Zeng Q."/>
            <person name="Zolan M.E."/>
            <person name="Pukkila P.J."/>
        </authorList>
    </citation>
    <scope>NUCLEOTIDE SEQUENCE [LARGE SCALE GENOMIC DNA]</scope>
    <source>
        <strain evidence="13">Okayama-7 / 130 / ATCC MYA-4618 / FGSC 9003</strain>
    </source>
</reference>
<dbReference type="GO" id="GO:0005506">
    <property type="term" value="F:iron ion binding"/>
    <property type="evidence" value="ECO:0007669"/>
    <property type="project" value="InterPro"/>
</dbReference>
<evidence type="ECO:0000256" key="9">
    <source>
        <dbReference type="PIRSR" id="PIRSR602401-1"/>
    </source>
</evidence>
<dbReference type="SUPFAM" id="SSF48264">
    <property type="entry name" value="Cytochrome P450"/>
    <property type="match status" value="1"/>
</dbReference>
<dbReference type="Gene3D" id="1.10.630.10">
    <property type="entry name" value="Cytochrome P450"/>
    <property type="match status" value="1"/>
</dbReference>
<evidence type="ECO:0000313" key="13">
    <source>
        <dbReference type="Proteomes" id="UP000001861"/>
    </source>
</evidence>
<keyword evidence="11" id="KW-0472">Membrane</keyword>
<dbReference type="PROSITE" id="PS00086">
    <property type="entry name" value="CYTOCHROME_P450"/>
    <property type="match status" value="1"/>
</dbReference>
<sequence>MNWQWLLTTWYSKPGALTAAVATLGLFIVQVIAKHRKERARNPRRLPLPPGPKGLPLLGNLFQIPTVEPWAVYNEWAKVFGNVVYVNALGQDMVILNSLEDVDELLEKRAANNSDRTRFVLFELMELDWIFAVMRYGPRWRAHRRAFHQQVNLGQLPGFHPIIEEEMVIYLKRLLEKPEEFLEETKSVFGHIIIRISYGSTDPEYNKELLQISSEVAKRVSESITQGKYLVNVLPSLEYIPSWFPGAGWKRYMLAGAVPSRRLLTEPFDDAKARYKNRERGLGGSEPEYPSISRGLIEKLPAENDPNYLEEEGVAKAIAAIAYLGGSDTTVNSAQALVLALGANPDVQRKAQQQLDRLIDTTSRLPSIDDKNELPYIQAIIKELGWWYNVLPLATPHFSMEDAEYKGYFIPKGTMFLPNTWAIMHDPAVFSEPLEFRPERYLKDGNLDPSVLGPESAAFGYGRRICPGQNLSNDSLFEMAACLLATFDILPPSNADAKQLKLEVESELTAKVKPYQCQIVPRSRKHADLIRSL</sequence>
<dbReference type="OrthoDB" id="1103324at2759"/>
<keyword evidence="11" id="KW-1133">Transmembrane helix</keyword>
<feature type="transmembrane region" description="Helical" evidence="11">
    <location>
        <begin position="15"/>
        <end position="33"/>
    </location>
</feature>
<dbReference type="PANTHER" id="PTHR46300:SF7">
    <property type="entry name" value="P450, PUTATIVE (EUROFUNG)-RELATED"/>
    <property type="match status" value="1"/>
</dbReference>
<dbReference type="VEuPathDB" id="FungiDB:CC1G_06100"/>
<evidence type="ECO:0000256" key="10">
    <source>
        <dbReference type="RuleBase" id="RU000461"/>
    </source>
</evidence>
<evidence type="ECO:0000256" key="8">
    <source>
        <dbReference type="ARBA" id="ARBA00023033"/>
    </source>
</evidence>
<evidence type="ECO:0000256" key="1">
    <source>
        <dbReference type="ARBA" id="ARBA00001971"/>
    </source>
</evidence>
<keyword evidence="11" id="KW-0812">Transmembrane</keyword>
<keyword evidence="4 9" id="KW-0349">Heme</keyword>
<dbReference type="GeneID" id="6016533"/>
<comment type="caution">
    <text evidence="12">The sequence shown here is derived from an EMBL/GenBank/DDBJ whole genome shotgun (WGS) entry which is preliminary data.</text>
</comment>
<evidence type="ECO:0000256" key="5">
    <source>
        <dbReference type="ARBA" id="ARBA00022723"/>
    </source>
</evidence>
<dbReference type="Proteomes" id="UP000001861">
    <property type="component" value="Unassembled WGS sequence"/>
</dbReference>
<organism evidence="12 13">
    <name type="scientific">Coprinopsis cinerea (strain Okayama-7 / 130 / ATCC MYA-4618 / FGSC 9003)</name>
    <name type="common">Inky cap fungus</name>
    <name type="synonym">Hormographiella aspergillata</name>
    <dbReference type="NCBI Taxonomy" id="240176"/>
    <lineage>
        <taxon>Eukaryota</taxon>
        <taxon>Fungi</taxon>
        <taxon>Dikarya</taxon>
        <taxon>Basidiomycota</taxon>
        <taxon>Agaricomycotina</taxon>
        <taxon>Agaricomycetes</taxon>
        <taxon>Agaricomycetidae</taxon>
        <taxon>Agaricales</taxon>
        <taxon>Agaricineae</taxon>
        <taxon>Psathyrellaceae</taxon>
        <taxon>Coprinopsis</taxon>
    </lineage>
</organism>
<proteinExistence type="inferred from homology"/>
<dbReference type="InterPro" id="IPR017972">
    <property type="entry name" value="Cyt_P450_CS"/>
</dbReference>
<dbReference type="Pfam" id="PF00067">
    <property type="entry name" value="p450"/>
    <property type="match status" value="1"/>
</dbReference>
<evidence type="ECO:0000256" key="11">
    <source>
        <dbReference type="SAM" id="Phobius"/>
    </source>
</evidence>
<keyword evidence="13" id="KW-1185">Reference proteome</keyword>
<gene>
    <name evidence="12" type="ORF">CC1G_06100</name>
</gene>
<dbReference type="InParanoid" id="A8PA60"/>
<feature type="binding site" description="axial binding residue" evidence="9">
    <location>
        <position position="466"/>
    </location>
    <ligand>
        <name>heme</name>
        <dbReference type="ChEBI" id="CHEBI:30413"/>
    </ligand>
    <ligandPart>
        <name>Fe</name>
        <dbReference type="ChEBI" id="CHEBI:18248"/>
    </ligandPart>
</feature>
<dbReference type="GO" id="GO:0016705">
    <property type="term" value="F:oxidoreductase activity, acting on paired donors, with incorporation or reduction of molecular oxygen"/>
    <property type="evidence" value="ECO:0007669"/>
    <property type="project" value="InterPro"/>
</dbReference>
<comment type="cofactor">
    <cofactor evidence="1 9">
        <name>heme</name>
        <dbReference type="ChEBI" id="CHEBI:30413"/>
    </cofactor>
</comment>
<keyword evidence="5 9" id="KW-0479">Metal-binding</keyword>
<dbReference type="eggNOG" id="KOG0156">
    <property type="taxonomic scope" value="Eukaryota"/>
</dbReference>
<dbReference type="KEGG" id="cci:CC1G_06100"/>
<protein>
    <submittedName>
        <fullName evidence="12">O-methylsterigmatocystin oxidoreductase</fullName>
    </submittedName>
</protein>
<dbReference type="GO" id="GO:0004497">
    <property type="term" value="F:monooxygenase activity"/>
    <property type="evidence" value="ECO:0007669"/>
    <property type="project" value="UniProtKB-KW"/>
</dbReference>
<evidence type="ECO:0000256" key="6">
    <source>
        <dbReference type="ARBA" id="ARBA00023002"/>
    </source>
</evidence>
<dbReference type="PRINTS" id="PR00463">
    <property type="entry name" value="EP450I"/>
</dbReference>
<dbReference type="InterPro" id="IPR001128">
    <property type="entry name" value="Cyt_P450"/>
</dbReference>
<dbReference type="AlphaFoldDB" id="A8PA60"/>
<dbReference type="OMA" id="VPHSPIE"/>